<dbReference type="AlphaFoldDB" id="A0A081KCM2"/>
<dbReference type="eggNOG" id="ENOG5033FQY">
    <property type="taxonomic scope" value="Bacteria"/>
</dbReference>
<dbReference type="SUPFAM" id="SSF50876">
    <property type="entry name" value="Avidin/streptavidin"/>
    <property type="match status" value="1"/>
</dbReference>
<keyword evidence="3" id="KW-0732">Signal</keyword>
<dbReference type="EMBL" id="JOJP01000001">
    <property type="protein sequence ID" value="KEI71898.1"/>
    <property type="molecule type" value="Genomic_DNA"/>
</dbReference>
<evidence type="ECO:0008006" key="6">
    <source>
        <dbReference type="Google" id="ProtNLM"/>
    </source>
</evidence>
<dbReference type="Gene3D" id="2.40.128.30">
    <property type="entry name" value="Avidin-like"/>
    <property type="match status" value="1"/>
</dbReference>
<dbReference type="InterPro" id="IPR036896">
    <property type="entry name" value="Avidin-like_sf"/>
</dbReference>
<comment type="subcellular location">
    <subcellularLocation>
        <location evidence="1">Secreted</location>
    </subcellularLocation>
</comment>
<protein>
    <recommendedName>
        <fullName evidence="6">Avidin</fullName>
    </recommendedName>
</protein>
<dbReference type="Pfam" id="PF01382">
    <property type="entry name" value="Avidin"/>
    <property type="match status" value="1"/>
</dbReference>
<reference evidence="4 5" key="1">
    <citation type="submission" date="2014-06" db="EMBL/GenBank/DDBJ databases">
        <title>Whole Genome Sequences of Three Symbiotic Endozoicomonas Bacteria.</title>
        <authorList>
            <person name="Neave M.J."/>
            <person name="Apprill A."/>
            <person name="Voolstra C.R."/>
        </authorList>
    </citation>
    <scope>NUCLEOTIDE SEQUENCE [LARGE SCALE GENOMIC DNA]</scope>
    <source>
        <strain evidence="4 5">DSM 22380</strain>
    </source>
</reference>
<dbReference type="Proteomes" id="UP000027997">
    <property type="component" value="Unassembled WGS sequence"/>
</dbReference>
<keyword evidence="5" id="KW-1185">Reference proteome</keyword>
<name>A0A081KCM2_9GAMM</name>
<evidence type="ECO:0000256" key="1">
    <source>
        <dbReference type="ARBA" id="ARBA00004613"/>
    </source>
</evidence>
<dbReference type="GO" id="GO:0005576">
    <property type="term" value="C:extracellular region"/>
    <property type="evidence" value="ECO:0007669"/>
    <property type="project" value="UniProtKB-SubCell"/>
</dbReference>
<dbReference type="InterPro" id="IPR005468">
    <property type="entry name" value="Avidin/str"/>
</dbReference>
<accession>A0A081KCM2</accession>
<dbReference type="GO" id="GO:0009374">
    <property type="term" value="F:biotin binding"/>
    <property type="evidence" value="ECO:0007669"/>
    <property type="project" value="InterPro"/>
</dbReference>
<evidence type="ECO:0000313" key="4">
    <source>
        <dbReference type="EMBL" id="KEI71898.1"/>
    </source>
</evidence>
<organism evidence="4 5">
    <name type="scientific">Endozoicomonas elysicola</name>
    <dbReference type="NCBI Taxonomy" id="305900"/>
    <lineage>
        <taxon>Bacteria</taxon>
        <taxon>Pseudomonadati</taxon>
        <taxon>Pseudomonadota</taxon>
        <taxon>Gammaproteobacteria</taxon>
        <taxon>Oceanospirillales</taxon>
        <taxon>Endozoicomonadaceae</taxon>
        <taxon>Endozoicomonas</taxon>
    </lineage>
</organism>
<proteinExistence type="predicted"/>
<comment type="caution">
    <text evidence="4">The sequence shown here is derived from an EMBL/GenBank/DDBJ whole genome shotgun (WGS) entry which is preliminary data.</text>
</comment>
<dbReference type="STRING" id="305900.GV64_15185"/>
<keyword evidence="2" id="KW-0964">Secreted</keyword>
<evidence type="ECO:0000256" key="2">
    <source>
        <dbReference type="ARBA" id="ARBA00022525"/>
    </source>
</evidence>
<sequence length="143" mass="15766">MAVAQNCSNPIGIWKTSSGARLDIREINPDTGQIVVSFKSPENLFQDGPHMGTGYLGNASLPATSGSELPASTLSFTVKWPDQSISSWNGYCELKKEVPTITSLWLWVRPDVNKFIEHFNTGHTIFTPYRENRGKEPSPSPGK</sequence>
<dbReference type="PROSITE" id="PS51326">
    <property type="entry name" value="AVIDIN_2"/>
    <property type="match status" value="1"/>
</dbReference>
<gene>
    <name evidence="4" type="ORF">GV64_15185</name>
</gene>
<evidence type="ECO:0000256" key="3">
    <source>
        <dbReference type="ARBA" id="ARBA00022729"/>
    </source>
</evidence>
<evidence type="ECO:0000313" key="5">
    <source>
        <dbReference type="Proteomes" id="UP000027997"/>
    </source>
</evidence>